<reference evidence="1 2" key="1">
    <citation type="submission" date="2017-05" db="EMBL/GenBank/DDBJ databases">
        <authorList>
            <person name="Song R."/>
            <person name="Chenine A.L."/>
            <person name="Ruprecht R.M."/>
        </authorList>
    </citation>
    <scope>NUCLEOTIDE SEQUENCE [LARGE SCALE GENOMIC DNA]</scope>
    <source>
        <strain evidence="1 2">CECT 8898</strain>
    </source>
</reference>
<accession>A0A238KQB0</accession>
<name>A0A238KQB0_9RHOB</name>
<dbReference type="Proteomes" id="UP000207598">
    <property type="component" value="Unassembled WGS sequence"/>
</dbReference>
<dbReference type="RefSeq" id="WP_245853432.1">
    <property type="nucleotide sequence ID" value="NZ_FXYF01000008.1"/>
</dbReference>
<dbReference type="AlphaFoldDB" id="A0A238KQB0"/>
<protein>
    <submittedName>
        <fullName evidence="1">Uncharacterized protein</fullName>
    </submittedName>
</protein>
<evidence type="ECO:0000313" key="2">
    <source>
        <dbReference type="Proteomes" id="UP000207598"/>
    </source>
</evidence>
<sequence>MIHRTLPVSPFQRMLAGVLALICVVAMALPARAEPVGDLMRALKIDSMLQIMREEGLAYGGELAGDILPGGGTRSWTVQLDEIYDIDRMRGVVSQGMSGVLAEADPDPLVAFFTSELGARIIGLELSAREAMIDDAVEEAARQTYRQMKDKDDPRLAQIARFIEVNDLLEANVAGALNASFRFYSGLVDGGGLAMTESEILADVWAQEEETRDDTREWLNAFLLLAYEPLSDDELEAYIALSETVQGRVLNRALFSGFNAMYDEISYALGLAAARQMQQQEL</sequence>
<keyword evidence="2" id="KW-1185">Reference proteome</keyword>
<evidence type="ECO:0000313" key="1">
    <source>
        <dbReference type="EMBL" id="SMX45003.1"/>
    </source>
</evidence>
<dbReference type="EMBL" id="FXYF01000008">
    <property type="protein sequence ID" value="SMX45003.1"/>
    <property type="molecule type" value="Genomic_DNA"/>
</dbReference>
<proteinExistence type="predicted"/>
<gene>
    <name evidence="1" type="ORF">MAA8898_03117</name>
</gene>
<organism evidence="1 2">
    <name type="scientific">Maliponia aquimaris</name>
    <dbReference type="NCBI Taxonomy" id="1673631"/>
    <lineage>
        <taxon>Bacteria</taxon>
        <taxon>Pseudomonadati</taxon>
        <taxon>Pseudomonadota</taxon>
        <taxon>Alphaproteobacteria</taxon>
        <taxon>Rhodobacterales</taxon>
        <taxon>Paracoccaceae</taxon>
        <taxon>Maliponia</taxon>
    </lineage>
</organism>